<name>A0ABZ0XLJ5_9BACT</name>
<feature type="domain" description="RagB/SusD" evidence="6">
    <location>
        <begin position="291"/>
        <end position="482"/>
    </location>
</feature>
<dbReference type="CDD" id="cd08977">
    <property type="entry name" value="SusD"/>
    <property type="match status" value="1"/>
</dbReference>
<dbReference type="InterPro" id="IPR012944">
    <property type="entry name" value="SusD_RagB_dom"/>
</dbReference>
<organism evidence="8 9">
    <name type="scientific">Chitinophaga sancti</name>
    <dbReference type="NCBI Taxonomy" id="1004"/>
    <lineage>
        <taxon>Bacteria</taxon>
        <taxon>Pseudomonadati</taxon>
        <taxon>Bacteroidota</taxon>
        <taxon>Chitinophagia</taxon>
        <taxon>Chitinophagales</taxon>
        <taxon>Chitinophagaceae</taxon>
        <taxon>Chitinophaga</taxon>
    </lineage>
</organism>
<evidence type="ECO:0000256" key="3">
    <source>
        <dbReference type="ARBA" id="ARBA00022729"/>
    </source>
</evidence>
<evidence type="ECO:0000313" key="8">
    <source>
        <dbReference type="EMBL" id="WQG91507.1"/>
    </source>
</evidence>
<gene>
    <name evidence="8" type="ORF">SR876_08340</name>
</gene>
<dbReference type="Pfam" id="PF14322">
    <property type="entry name" value="SusD-like_3"/>
    <property type="match status" value="1"/>
</dbReference>
<dbReference type="InterPro" id="IPR033985">
    <property type="entry name" value="SusD-like_N"/>
</dbReference>
<comment type="subcellular location">
    <subcellularLocation>
        <location evidence="1">Cell outer membrane</location>
    </subcellularLocation>
</comment>
<dbReference type="EMBL" id="CP140154">
    <property type="protein sequence ID" value="WQG91507.1"/>
    <property type="molecule type" value="Genomic_DNA"/>
</dbReference>
<evidence type="ECO:0000256" key="5">
    <source>
        <dbReference type="ARBA" id="ARBA00023237"/>
    </source>
</evidence>
<dbReference type="SUPFAM" id="SSF48452">
    <property type="entry name" value="TPR-like"/>
    <property type="match status" value="1"/>
</dbReference>
<dbReference type="RefSeq" id="WP_072357275.1">
    <property type="nucleotide sequence ID" value="NZ_CP139972.1"/>
</dbReference>
<keyword evidence="4" id="KW-0472">Membrane</keyword>
<dbReference type="PROSITE" id="PS51257">
    <property type="entry name" value="PROKAR_LIPOPROTEIN"/>
    <property type="match status" value="1"/>
</dbReference>
<keyword evidence="5" id="KW-0998">Cell outer membrane</keyword>
<comment type="similarity">
    <text evidence="2">Belongs to the SusD family.</text>
</comment>
<dbReference type="InterPro" id="IPR011990">
    <property type="entry name" value="TPR-like_helical_dom_sf"/>
</dbReference>
<dbReference type="Pfam" id="PF07980">
    <property type="entry name" value="SusD_RagB"/>
    <property type="match status" value="1"/>
</dbReference>
<dbReference type="Gene3D" id="1.25.40.390">
    <property type="match status" value="1"/>
</dbReference>
<evidence type="ECO:0000256" key="2">
    <source>
        <dbReference type="ARBA" id="ARBA00006275"/>
    </source>
</evidence>
<protein>
    <submittedName>
        <fullName evidence="8">RagB/SusD family nutrient uptake outer membrane protein</fullName>
    </submittedName>
</protein>
<accession>A0ABZ0XLJ5</accession>
<keyword evidence="3" id="KW-0732">Signal</keyword>
<proteinExistence type="inferred from homology"/>
<evidence type="ECO:0000256" key="4">
    <source>
        <dbReference type="ARBA" id="ARBA00023136"/>
    </source>
</evidence>
<evidence type="ECO:0000259" key="7">
    <source>
        <dbReference type="Pfam" id="PF14322"/>
    </source>
</evidence>
<keyword evidence="9" id="KW-1185">Reference proteome</keyword>
<evidence type="ECO:0000259" key="6">
    <source>
        <dbReference type="Pfam" id="PF07980"/>
    </source>
</evidence>
<feature type="domain" description="SusD-like N-terminal" evidence="7">
    <location>
        <begin position="89"/>
        <end position="217"/>
    </location>
</feature>
<dbReference type="Proteomes" id="UP001326715">
    <property type="component" value="Chromosome"/>
</dbReference>
<evidence type="ECO:0000256" key="1">
    <source>
        <dbReference type="ARBA" id="ARBA00004442"/>
    </source>
</evidence>
<reference evidence="8 9" key="1">
    <citation type="submission" date="2023-11" db="EMBL/GenBank/DDBJ databases">
        <title>MicrobeMod: A computational toolkit for identifying prokaryotic methylation and restriction-modification with nanopore sequencing.</title>
        <authorList>
            <person name="Crits-Christoph A."/>
            <person name="Kang S.C."/>
            <person name="Lee H."/>
            <person name="Ostrov N."/>
        </authorList>
    </citation>
    <scope>NUCLEOTIDE SEQUENCE [LARGE SCALE GENOMIC DNA]</scope>
    <source>
        <strain evidence="8 9">ATCC 23090</strain>
    </source>
</reference>
<sequence>MKRMKYLLLCVPAFFACNKELDVDKKGSYTTANYWRNESDAVDGITGIYNILLEEDFTGFGEFVYDNCSDDQYRAGDHPELADLEAFTYDASNSAVKAPWRWKYEMLNRSNSALLYIPAITKISEDVKNRCLGEAHFFRAYAYWRLALIYGEVPMIMEEDIKNGTYNKAKSTIDEVHAQIEADLKAAAILLPESYDASQAGRISKGAAWGLLAKLYLYENNFANTILYGDSVITNSNYALQATYKMNFTPATSNNSEMLFNVQTLDGWGYSDFITYHAPRAWGGWDFFEPVQDLVNEFENGDPRKDVCIMKPGDVINIGTGTATYTASLSSTGYHYNKFCAWIGTGGLNYSFKYPLMRTSDIYLCVAEAKIRQTGAGAGDAEINAIRTRVGLTGVSGAGMTALMHERRVELCGENERHQDLMRWDKAGIIDITTIYNKPKLTSSGAVIQAARNFQRPKHYYFPLPQSEIDKSNGVLIQNSNYLN</sequence>
<evidence type="ECO:0000313" key="9">
    <source>
        <dbReference type="Proteomes" id="UP001326715"/>
    </source>
</evidence>